<dbReference type="AlphaFoldDB" id="A0A9P8LGP1"/>
<gene>
    <name evidence="2" type="ORF">GP486_001533</name>
</gene>
<dbReference type="PANTHER" id="PTHR34502">
    <property type="entry name" value="DUF6594 DOMAIN-CONTAINING PROTEIN-RELATED"/>
    <property type="match status" value="1"/>
</dbReference>
<reference evidence="2" key="1">
    <citation type="submission" date="2021-03" db="EMBL/GenBank/DDBJ databases">
        <title>Comparative genomics and phylogenomic investigation of the class Geoglossomycetes provide insights into ecological specialization and systematics.</title>
        <authorList>
            <person name="Melie T."/>
            <person name="Pirro S."/>
            <person name="Miller A.N."/>
            <person name="Quandt A."/>
        </authorList>
    </citation>
    <scope>NUCLEOTIDE SEQUENCE</scope>
    <source>
        <strain evidence="2">CAQ_001_2017</strain>
    </source>
</reference>
<evidence type="ECO:0000313" key="2">
    <source>
        <dbReference type="EMBL" id="KAH0565076.1"/>
    </source>
</evidence>
<feature type="domain" description="DUF6594" evidence="1">
    <location>
        <begin position="7"/>
        <end position="175"/>
    </location>
</feature>
<evidence type="ECO:0000313" key="3">
    <source>
        <dbReference type="Proteomes" id="UP000750711"/>
    </source>
</evidence>
<dbReference type="Proteomes" id="UP000750711">
    <property type="component" value="Unassembled WGS sequence"/>
</dbReference>
<keyword evidence="3" id="KW-1185">Reference proteome</keyword>
<dbReference type="Pfam" id="PF20237">
    <property type="entry name" value="DUF6594"/>
    <property type="match status" value="1"/>
</dbReference>
<sequence length="195" mass="22596">MKPLEGYPRLANLFGQYLGMAIFRRFARLNAQNLLCMQAEIAQLELDLDLVALEDSQSSDPNRQSFQKYVHLLKAAEGSDSLQWRKLMELRGKLREYNEALLQNMEICRMEPPGERDLNTLRGWLEMPECGNRFLRGNEARIFHAPDLVALSTHENHKDAFTRWVCHTGVPWFHRLVGHFFKVGEQLIFPILEGG</sequence>
<dbReference type="EMBL" id="JAGHQM010000139">
    <property type="protein sequence ID" value="KAH0565076.1"/>
    <property type="molecule type" value="Genomic_DNA"/>
</dbReference>
<evidence type="ECO:0000259" key="1">
    <source>
        <dbReference type="Pfam" id="PF20237"/>
    </source>
</evidence>
<proteinExistence type="predicted"/>
<comment type="caution">
    <text evidence="2">The sequence shown here is derived from an EMBL/GenBank/DDBJ whole genome shotgun (WGS) entry which is preliminary data.</text>
</comment>
<accession>A0A9P8LGP1</accession>
<dbReference type="InterPro" id="IPR046529">
    <property type="entry name" value="DUF6594"/>
</dbReference>
<name>A0A9P8LGP1_9PEZI</name>
<protein>
    <recommendedName>
        <fullName evidence="1">DUF6594 domain-containing protein</fullName>
    </recommendedName>
</protein>
<dbReference type="PANTHER" id="PTHR34502:SF5">
    <property type="entry name" value="DUF6594 DOMAIN-CONTAINING PROTEIN"/>
    <property type="match status" value="1"/>
</dbReference>
<organism evidence="2 3">
    <name type="scientific">Trichoglossum hirsutum</name>
    <dbReference type="NCBI Taxonomy" id="265104"/>
    <lineage>
        <taxon>Eukaryota</taxon>
        <taxon>Fungi</taxon>
        <taxon>Dikarya</taxon>
        <taxon>Ascomycota</taxon>
        <taxon>Pezizomycotina</taxon>
        <taxon>Geoglossomycetes</taxon>
        <taxon>Geoglossales</taxon>
        <taxon>Geoglossaceae</taxon>
        <taxon>Trichoglossum</taxon>
    </lineage>
</organism>